<name>A0A922J663_CARIL</name>
<evidence type="ECO:0000313" key="3">
    <source>
        <dbReference type="Proteomes" id="UP000811246"/>
    </source>
</evidence>
<feature type="region of interest" description="Disordered" evidence="1">
    <location>
        <begin position="176"/>
        <end position="200"/>
    </location>
</feature>
<comment type="caution">
    <text evidence="2">The sequence shown here is derived from an EMBL/GenBank/DDBJ whole genome shotgun (WGS) entry which is preliminary data.</text>
</comment>
<gene>
    <name evidence="2" type="ORF">I3842_09G133700</name>
</gene>
<reference evidence="2" key="1">
    <citation type="submission" date="2021-01" db="EMBL/GenBank/DDBJ databases">
        <authorList>
            <person name="Lovell J.T."/>
            <person name="Bentley N."/>
            <person name="Bhattarai G."/>
            <person name="Jenkins J.W."/>
            <person name="Sreedasyam A."/>
            <person name="Alarcon Y."/>
            <person name="Bock C."/>
            <person name="Boston L."/>
            <person name="Carlson J."/>
            <person name="Cervantes K."/>
            <person name="Clermont K."/>
            <person name="Krom N."/>
            <person name="Kubenka K."/>
            <person name="Mamidi S."/>
            <person name="Mattison C."/>
            <person name="Monteros M."/>
            <person name="Pisani C."/>
            <person name="Plott C."/>
            <person name="Rajasekar S."/>
            <person name="Rhein H.S."/>
            <person name="Rohla C."/>
            <person name="Song M."/>
            <person name="Hilaire R.S."/>
            <person name="Shu S."/>
            <person name="Wells L."/>
            <person name="Wang X."/>
            <person name="Webber J."/>
            <person name="Heerema R.J."/>
            <person name="Klein P."/>
            <person name="Conner P."/>
            <person name="Grauke L."/>
            <person name="Grimwood J."/>
            <person name="Schmutz J."/>
            <person name="Randall J.J."/>
        </authorList>
    </citation>
    <scope>NUCLEOTIDE SEQUENCE</scope>
    <source>
        <tissue evidence="2">Leaf</tissue>
    </source>
</reference>
<evidence type="ECO:0000256" key="1">
    <source>
        <dbReference type="SAM" id="MobiDB-lite"/>
    </source>
</evidence>
<dbReference type="AlphaFoldDB" id="A0A922J663"/>
<evidence type="ECO:0000313" key="2">
    <source>
        <dbReference type="EMBL" id="KAG6696156.1"/>
    </source>
</evidence>
<dbReference type="EMBL" id="CM031833">
    <property type="protein sequence ID" value="KAG6696156.1"/>
    <property type="molecule type" value="Genomic_DNA"/>
</dbReference>
<proteinExistence type="predicted"/>
<sequence length="200" mass="23351">MCSTAHMQPAGQRHPQHLTRTELTPHHTSRKVTQLYSSRKTHSDMQEHSSLRNKELQYTCSRRKMQRQEAFGHSHSHNAHAAHTSSFQEKHMHMLKVAEHYSDSTQTIHHMQNTEAHMDRSFGHAEKHHQDSRPFGQQHHKDSLHMQNTMHTCRKTCNTHARADKSSRPYRNHTCIQTADHSDSTQKKLTHAMNTPITRL</sequence>
<feature type="compositionally biased region" description="Basic and acidic residues" evidence="1">
    <location>
        <begin position="41"/>
        <end position="52"/>
    </location>
</feature>
<dbReference type="Proteomes" id="UP000811246">
    <property type="component" value="Chromosome 9"/>
</dbReference>
<protein>
    <submittedName>
        <fullName evidence="2">Uncharacterized protein</fullName>
    </submittedName>
</protein>
<accession>A0A922J663</accession>
<feature type="region of interest" description="Disordered" evidence="1">
    <location>
        <begin position="1"/>
        <end position="52"/>
    </location>
</feature>
<organism evidence="2 3">
    <name type="scientific">Carya illinoinensis</name>
    <name type="common">Pecan</name>
    <dbReference type="NCBI Taxonomy" id="32201"/>
    <lineage>
        <taxon>Eukaryota</taxon>
        <taxon>Viridiplantae</taxon>
        <taxon>Streptophyta</taxon>
        <taxon>Embryophyta</taxon>
        <taxon>Tracheophyta</taxon>
        <taxon>Spermatophyta</taxon>
        <taxon>Magnoliopsida</taxon>
        <taxon>eudicotyledons</taxon>
        <taxon>Gunneridae</taxon>
        <taxon>Pentapetalae</taxon>
        <taxon>rosids</taxon>
        <taxon>fabids</taxon>
        <taxon>Fagales</taxon>
        <taxon>Juglandaceae</taxon>
        <taxon>Carya</taxon>
    </lineage>
</organism>